<comment type="caution">
    <text evidence="2">The sequence shown here is derived from an EMBL/GenBank/DDBJ whole genome shotgun (WGS) entry which is preliminary data.</text>
</comment>
<dbReference type="PANTHER" id="PTHR44329:SF214">
    <property type="entry name" value="PROTEIN KINASE DOMAIN-CONTAINING PROTEIN"/>
    <property type="match status" value="1"/>
</dbReference>
<feature type="non-terminal residue" evidence="2">
    <location>
        <position position="1"/>
    </location>
</feature>
<dbReference type="OrthoDB" id="163159at2759"/>
<dbReference type="PROSITE" id="PS50011">
    <property type="entry name" value="PROTEIN_KINASE_DOM"/>
    <property type="match status" value="1"/>
</dbReference>
<dbReference type="STRING" id="4795.A0A225W5A7"/>
<dbReference type="PANTHER" id="PTHR44329">
    <property type="entry name" value="SERINE/THREONINE-PROTEIN KINASE TNNI3K-RELATED"/>
    <property type="match status" value="1"/>
</dbReference>
<organism evidence="2 3">
    <name type="scientific">Phytophthora megakarya</name>
    <dbReference type="NCBI Taxonomy" id="4795"/>
    <lineage>
        <taxon>Eukaryota</taxon>
        <taxon>Sar</taxon>
        <taxon>Stramenopiles</taxon>
        <taxon>Oomycota</taxon>
        <taxon>Peronosporomycetes</taxon>
        <taxon>Peronosporales</taxon>
        <taxon>Peronosporaceae</taxon>
        <taxon>Phytophthora</taxon>
    </lineage>
</organism>
<accession>A0A225W5A7</accession>
<proteinExistence type="predicted"/>
<dbReference type="Proteomes" id="UP000198211">
    <property type="component" value="Unassembled WGS sequence"/>
</dbReference>
<dbReference type="Gene3D" id="1.10.510.10">
    <property type="entry name" value="Transferase(Phosphotransferase) domain 1"/>
    <property type="match status" value="1"/>
</dbReference>
<reference evidence="3" key="1">
    <citation type="submission" date="2017-03" db="EMBL/GenBank/DDBJ databases">
        <title>Phytopthora megakarya and P. palmivora, two closely related causual agents of cacao black pod achieved similar genome size and gene model numbers by different mechanisms.</title>
        <authorList>
            <person name="Ali S."/>
            <person name="Shao J."/>
            <person name="Larry D.J."/>
            <person name="Kronmiller B."/>
            <person name="Shen D."/>
            <person name="Strem M.D."/>
            <person name="Melnick R.L."/>
            <person name="Guiltinan M.J."/>
            <person name="Tyler B.M."/>
            <person name="Meinhardt L.W."/>
            <person name="Bailey B.A."/>
        </authorList>
    </citation>
    <scope>NUCLEOTIDE SEQUENCE [LARGE SCALE GENOMIC DNA]</scope>
    <source>
        <strain evidence="3">zdho120</strain>
    </source>
</reference>
<keyword evidence="2" id="KW-0808">Transferase</keyword>
<gene>
    <name evidence="2" type="ORF">PHMEG_00014835</name>
</gene>
<feature type="domain" description="Protein kinase" evidence="1">
    <location>
        <begin position="1"/>
        <end position="92"/>
    </location>
</feature>
<keyword evidence="2" id="KW-0418">Kinase</keyword>
<evidence type="ECO:0000313" key="2">
    <source>
        <dbReference type="EMBL" id="OWZ12060.1"/>
    </source>
</evidence>
<dbReference type="InterPro" id="IPR051681">
    <property type="entry name" value="Ser/Thr_Kinases-Pseudokinases"/>
</dbReference>
<evidence type="ECO:0000259" key="1">
    <source>
        <dbReference type="PROSITE" id="PS50011"/>
    </source>
</evidence>
<name>A0A225W5A7_9STRA</name>
<dbReference type="InterPro" id="IPR000719">
    <property type="entry name" value="Prot_kinase_dom"/>
</dbReference>
<evidence type="ECO:0000313" key="3">
    <source>
        <dbReference type="Proteomes" id="UP000198211"/>
    </source>
</evidence>
<dbReference type="AlphaFoldDB" id="A0A225W5A7"/>
<dbReference type="InterPro" id="IPR011009">
    <property type="entry name" value="Kinase-like_dom_sf"/>
</dbReference>
<dbReference type="SUPFAM" id="SSF56112">
    <property type="entry name" value="Protein kinase-like (PK-like)"/>
    <property type="match status" value="1"/>
</dbReference>
<keyword evidence="3" id="KW-1185">Reference proteome</keyword>
<dbReference type="EMBL" id="NBNE01001954">
    <property type="protein sequence ID" value="OWZ12060.1"/>
    <property type="molecule type" value="Genomic_DNA"/>
</dbReference>
<sequence>YDDKADMFSFGVVLSELDQHTSPYAHAKTNSRSGQKIPDAAILQMVAMNKLRVEFSGNGPSGMVALGLACVAVDPKLRPSAAEALYQLQKILAEL</sequence>
<dbReference type="GO" id="GO:0005524">
    <property type="term" value="F:ATP binding"/>
    <property type="evidence" value="ECO:0007669"/>
    <property type="project" value="InterPro"/>
</dbReference>
<dbReference type="GO" id="GO:0004674">
    <property type="term" value="F:protein serine/threonine kinase activity"/>
    <property type="evidence" value="ECO:0007669"/>
    <property type="project" value="TreeGrafter"/>
</dbReference>
<protein>
    <submittedName>
        <fullName evidence="2">TKL/DRK protein kinase</fullName>
    </submittedName>
</protein>